<dbReference type="GO" id="GO:1902275">
    <property type="term" value="P:regulation of chromatin organization"/>
    <property type="evidence" value="ECO:0007669"/>
    <property type="project" value="TreeGrafter"/>
</dbReference>
<dbReference type="GO" id="GO:0042393">
    <property type="term" value="F:histone binding"/>
    <property type="evidence" value="ECO:0007669"/>
    <property type="project" value="TreeGrafter"/>
</dbReference>
<evidence type="ECO:0000259" key="12">
    <source>
        <dbReference type="PROSITE" id="PS50118"/>
    </source>
</evidence>
<dbReference type="InterPro" id="IPR036910">
    <property type="entry name" value="HMG_box_dom_sf"/>
</dbReference>
<dbReference type="FunFam" id="2.30.29.30:FF:000119">
    <property type="entry name" value="FACT complex subunit SSRP1"/>
    <property type="match status" value="1"/>
</dbReference>
<evidence type="ECO:0000256" key="9">
    <source>
        <dbReference type="PROSITE-ProRule" id="PRU00267"/>
    </source>
</evidence>
<dbReference type="PROSITE" id="PS50118">
    <property type="entry name" value="HMG_BOX_2"/>
    <property type="match status" value="1"/>
</dbReference>
<dbReference type="CDD" id="cd21994">
    <property type="entry name" value="HMG-box_SSRP1-like"/>
    <property type="match status" value="1"/>
</dbReference>
<dbReference type="InterPro" id="IPR013719">
    <property type="entry name" value="RTT106/SPT16-like_middle_dom"/>
</dbReference>
<dbReference type="Gene3D" id="2.30.29.30">
    <property type="entry name" value="Pleckstrin-homology domain (PH domain)/Phosphotyrosine-binding domain (PTB)"/>
    <property type="match status" value="2"/>
</dbReference>
<dbReference type="STRING" id="6832.A0A553NVR5"/>
<dbReference type="Proteomes" id="UP000318571">
    <property type="component" value="Chromosome 1"/>
</dbReference>
<dbReference type="OMA" id="QVVTKIF"/>
<feature type="compositionally biased region" description="Low complexity" evidence="11">
    <location>
        <begin position="489"/>
        <end position="501"/>
    </location>
</feature>
<feature type="DNA-binding region" description="HMG box" evidence="9">
    <location>
        <begin position="552"/>
        <end position="618"/>
    </location>
</feature>
<evidence type="ECO:0000256" key="6">
    <source>
        <dbReference type="ARBA" id="ARBA00023163"/>
    </source>
</evidence>
<protein>
    <recommendedName>
        <fullName evidence="10">FACT complex subunit SSRP1</fullName>
    </recommendedName>
</protein>
<dbReference type="InterPro" id="IPR035417">
    <property type="entry name" value="SSRP1/POB3_N"/>
</dbReference>
<dbReference type="Pfam" id="PF08512">
    <property type="entry name" value="Rttp106-like_middle"/>
    <property type="match status" value="1"/>
</dbReference>
<keyword evidence="3 10" id="KW-0235">DNA replication</keyword>
<dbReference type="FunFam" id="2.30.29.30:FF:000098">
    <property type="entry name" value="Fact complex subunit ssrp1"/>
    <property type="match status" value="1"/>
</dbReference>
<dbReference type="OrthoDB" id="498543at2759"/>
<evidence type="ECO:0000256" key="2">
    <source>
        <dbReference type="ARBA" id="ARBA00022454"/>
    </source>
</evidence>
<dbReference type="CDD" id="cd13230">
    <property type="entry name" value="PH1_SSRP1-like"/>
    <property type="match status" value="1"/>
</dbReference>
<evidence type="ECO:0000256" key="4">
    <source>
        <dbReference type="ARBA" id="ARBA00022763"/>
    </source>
</evidence>
<feature type="compositionally biased region" description="Basic residues" evidence="11">
    <location>
        <begin position="512"/>
        <end position="527"/>
    </location>
</feature>
<dbReference type="SMART" id="SM00398">
    <property type="entry name" value="HMG"/>
    <property type="match status" value="1"/>
</dbReference>
<dbReference type="GO" id="GO:0031491">
    <property type="term" value="F:nucleosome binding"/>
    <property type="evidence" value="ECO:0007669"/>
    <property type="project" value="TreeGrafter"/>
</dbReference>
<name>A0A553NVR5_TIGCA</name>
<dbReference type="Pfam" id="PF21103">
    <property type="entry name" value="PH1_SSRP1-like"/>
    <property type="match status" value="1"/>
</dbReference>
<gene>
    <name evidence="13" type="ORF">TCAL_03058</name>
</gene>
<comment type="subcellular location">
    <subcellularLocation>
        <location evidence="10">Nucleus</location>
    </subcellularLocation>
    <subcellularLocation>
        <location evidence="10">Chromosome</location>
    </subcellularLocation>
</comment>
<accession>A0A553NVR5</accession>
<evidence type="ECO:0000256" key="7">
    <source>
        <dbReference type="ARBA" id="ARBA00023204"/>
    </source>
</evidence>
<dbReference type="CDD" id="cd13231">
    <property type="entry name" value="PH2_SSRP1-like"/>
    <property type="match status" value="1"/>
</dbReference>
<dbReference type="SUPFAM" id="SSF47095">
    <property type="entry name" value="HMG-box"/>
    <property type="match status" value="1"/>
</dbReference>
<evidence type="ECO:0000313" key="13">
    <source>
        <dbReference type="EMBL" id="TRY69523.1"/>
    </source>
</evidence>
<dbReference type="Gene3D" id="1.10.30.10">
    <property type="entry name" value="High mobility group box domain"/>
    <property type="match status" value="1"/>
</dbReference>
<dbReference type="FunFam" id="2.30.29.150:FF:000001">
    <property type="entry name" value="Fact complex subunit ssrp1"/>
    <property type="match status" value="1"/>
</dbReference>
<dbReference type="InterPro" id="IPR024954">
    <property type="entry name" value="SSRP1_DD"/>
</dbReference>
<dbReference type="PANTHER" id="PTHR45849:SF1">
    <property type="entry name" value="FACT COMPLEX SUBUNIT SSRP1"/>
    <property type="match status" value="1"/>
</dbReference>
<feature type="compositionally biased region" description="Acidic residues" evidence="11">
    <location>
        <begin position="683"/>
        <end position="693"/>
    </location>
</feature>
<dbReference type="GO" id="GO:0035101">
    <property type="term" value="C:FACT complex"/>
    <property type="evidence" value="ECO:0007669"/>
    <property type="project" value="TreeGrafter"/>
</dbReference>
<dbReference type="PRINTS" id="PR00887">
    <property type="entry name" value="SSRCOGNITION"/>
</dbReference>
<dbReference type="InterPro" id="IPR038167">
    <property type="entry name" value="SSRP1_sf"/>
</dbReference>
<evidence type="ECO:0000256" key="1">
    <source>
        <dbReference type="ARBA" id="ARBA00010060"/>
    </source>
</evidence>
<dbReference type="Gene3D" id="2.30.29.150">
    <property type="match status" value="1"/>
</dbReference>
<dbReference type="GO" id="GO:0003677">
    <property type="term" value="F:DNA binding"/>
    <property type="evidence" value="ECO:0007669"/>
    <property type="project" value="UniProtKB-UniRule"/>
</dbReference>
<feature type="region of interest" description="Disordered" evidence="11">
    <location>
        <begin position="592"/>
        <end position="693"/>
    </location>
</feature>
<evidence type="ECO:0000256" key="5">
    <source>
        <dbReference type="ARBA" id="ARBA00023015"/>
    </source>
</evidence>
<dbReference type="GO" id="GO:0006281">
    <property type="term" value="P:DNA repair"/>
    <property type="evidence" value="ECO:0007669"/>
    <property type="project" value="UniProtKB-KW"/>
</dbReference>
<evidence type="ECO:0000313" key="14">
    <source>
        <dbReference type="Proteomes" id="UP000318571"/>
    </source>
</evidence>
<keyword evidence="4 10" id="KW-0227">DNA damage</keyword>
<dbReference type="Gene3D" id="2.30.29.220">
    <property type="entry name" value="Structure-specific recognition protein (SSRP1)"/>
    <property type="match status" value="1"/>
</dbReference>
<dbReference type="InterPro" id="IPR048993">
    <property type="entry name" value="SSRP1-like_PH1"/>
</dbReference>
<dbReference type="InterPro" id="IPR011993">
    <property type="entry name" value="PH-like_dom_sf"/>
</dbReference>
<evidence type="ECO:0000256" key="8">
    <source>
        <dbReference type="ARBA" id="ARBA00023242"/>
    </source>
</evidence>
<dbReference type="Pfam" id="PF00505">
    <property type="entry name" value="HMG_box"/>
    <property type="match status" value="1"/>
</dbReference>
<dbReference type="PANTHER" id="PTHR45849">
    <property type="entry name" value="FACT COMPLEX SUBUNIT SSRP1"/>
    <property type="match status" value="1"/>
</dbReference>
<proteinExistence type="inferred from homology"/>
<feature type="domain" description="HMG box" evidence="12">
    <location>
        <begin position="552"/>
        <end position="618"/>
    </location>
</feature>
<keyword evidence="9" id="KW-0238">DNA-binding</keyword>
<evidence type="ECO:0000256" key="10">
    <source>
        <dbReference type="RuleBase" id="RU364013"/>
    </source>
</evidence>
<dbReference type="AlphaFoldDB" id="A0A553NVR5"/>
<evidence type="ECO:0000256" key="11">
    <source>
        <dbReference type="SAM" id="MobiDB-lite"/>
    </source>
</evidence>
<feature type="compositionally biased region" description="Basic residues" evidence="11">
    <location>
        <begin position="631"/>
        <end position="640"/>
    </location>
</feature>
<keyword evidence="14" id="KW-1185">Reference proteome</keyword>
<comment type="caution">
    <text evidence="13">The sequence shown here is derived from an EMBL/GenBank/DDBJ whole genome shotgun (WGS) entry which is preliminary data.</text>
</comment>
<dbReference type="GO" id="GO:0006260">
    <property type="term" value="P:DNA replication"/>
    <property type="evidence" value="ECO:0007669"/>
    <property type="project" value="UniProtKB-KW"/>
</dbReference>
<evidence type="ECO:0000256" key="3">
    <source>
        <dbReference type="ARBA" id="ARBA00022705"/>
    </source>
</evidence>
<dbReference type="SUPFAM" id="SSF50729">
    <property type="entry name" value="PH domain-like"/>
    <property type="match status" value="1"/>
</dbReference>
<keyword evidence="7 10" id="KW-0234">DNA repair</keyword>
<dbReference type="Pfam" id="PF17292">
    <property type="entry name" value="POB3_N"/>
    <property type="match status" value="1"/>
</dbReference>
<dbReference type="InterPro" id="IPR050454">
    <property type="entry name" value="RTT106/SSRP1_HistChap/FACT"/>
</dbReference>
<dbReference type="InterPro" id="IPR009071">
    <property type="entry name" value="HMG_box_dom"/>
</dbReference>
<dbReference type="SMART" id="SM01287">
    <property type="entry name" value="Rtt106"/>
    <property type="match status" value="1"/>
</dbReference>
<dbReference type="EMBL" id="VCGU01000010">
    <property type="protein sequence ID" value="TRY69523.1"/>
    <property type="molecule type" value="Genomic_DNA"/>
</dbReference>
<comment type="function">
    <text evidence="10">Component of the FACT complex, a general chromatin factor that acts to reorganize nucleosomes. The FACT complex is involved in multiple processes that require DNA as a template such as mRNA elongation, DNA replication and DNA repair. During transcription elongation the FACT complex acts as a histone chaperone that both destabilizes and restores nucleosomal structure. It facilitates the passage of RNA polymerase II and transcription by promoting the dissociation of one histone H2A-H2B dimer from the nucleosome, then subsequently promotes the reestablishment of the nucleosome following the passage of RNA polymerase II.</text>
</comment>
<keyword evidence="6 10" id="KW-0804">Transcription</keyword>
<keyword evidence="8 9" id="KW-0539">Nucleus</keyword>
<organism evidence="13 14">
    <name type="scientific">Tigriopus californicus</name>
    <name type="common">Marine copepod</name>
    <dbReference type="NCBI Taxonomy" id="6832"/>
    <lineage>
        <taxon>Eukaryota</taxon>
        <taxon>Metazoa</taxon>
        <taxon>Ecdysozoa</taxon>
        <taxon>Arthropoda</taxon>
        <taxon>Crustacea</taxon>
        <taxon>Multicrustacea</taxon>
        <taxon>Hexanauplia</taxon>
        <taxon>Copepoda</taxon>
        <taxon>Harpacticoida</taxon>
        <taxon>Harpacticidae</taxon>
        <taxon>Tigriopus</taxon>
    </lineage>
</organism>
<sequence length="693" mass="78349">MDFLEYADVSCEHRGSMQSGKLKLTDEKVQFKPHAKSGKADLIPPDQIDVVNWQRLAGSWGIRIFTKDGLLHRFAGFKEAERERLAKFFTQYYKMDLLDRELSVKGWNWGAANFNGSALSFEVGKSDSYEIPLPYVNQCNHGKNEVTLEFHQNDDAPVMLCEMRFHIPASELAGDDPVEAFKEQVLKKASVVTTSGDAIAIFREIHCLSPRGRYDVKIFPSHIHLHGKTFDYKISSSSVMRLFLLPHKDQRQMYFAVNCDPPIKQGQTRYHYLVLNFKQEDESEIELPFTDEELQEKYDGKLERELNGPTYEILSKILKALTNKKVIVPGNFLGHSGTPAISCSHKAASGFLYPLERGFIFVYKPPIYIRYDEVRSVSFERSGGSTRSFDISVDAGSDIMYTFSSIEKGEYSRLYDFLKDKKVKLKTSGKVGEKSGLNFDDETIDHNLEKVKADAQEFSSGDDSMSSDDSDFNPDNLEALSAKEEYDSEPSTTSGDSSSGDEQGEVADKRREERKKRKEEKRGKRDKKAVSSGGGEKKKKRKQTRTKLPGEPKRNQSAYFLWMNANRERVKEENPSLNLTELGKKFGEIWKTMEDKSEWDKKAAEDKKRYDDELTKWKEEGGNELLANQKKERRKEKRAAKAGTSKPPSKSSSKPKSSSSAAAPSATSPAKPPGGFKSKEFIEESDSSSDGGD</sequence>
<dbReference type="Pfam" id="PF03531">
    <property type="entry name" value="SSrecog"/>
    <property type="match status" value="1"/>
</dbReference>
<keyword evidence="5 10" id="KW-0805">Transcription regulation</keyword>
<comment type="similarity">
    <text evidence="1 10">Belongs to the SSRP1 family.</text>
</comment>
<feature type="region of interest" description="Disordered" evidence="11">
    <location>
        <begin position="456"/>
        <end position="560"/>
    </location>
</feature>
<keyword evidence="2 10" id="KW-0158">Chromosome</keyword>
<feature type="compositionally biased region" description="Basic and acidic residues" evidence="11">
    <location>
        <begin position="592"/>
        <end position="621"/>
    </location>
</feature>
<dbReference type="InterPro" id="IPR000969">
    <property type="entry name" value="SSRP1/POB3"/>
</dbReference>
<feature type="compositionally biased region" description="Low complexity" evidence="11">
    <location>
        <begin position="641"/>
        <end position="669"/>
    </location>
</feature>
<reference evidence="13 14" key="1">
    <citation type="journal article" date="2018" name="Nat. Ecol. Evol.">
        <title>Genomic signatures of mitonuclear coevolution across populations of Tigriopus californicus.</title>
        <authorList>
            <person name="Barreto F.S."/>
            <person name="Watson E.T."/>
            <person name="Lima T.G."/>
            <person name="Willett C.S."/>
            <person name="Edmands S."/>
            <person name="Li W."/>
            <person name="Burton R.S."/>
        </authorList>
    </citation>
    <scope>NUCLEOTIDE SEQUENCE [LARGE SCALE GENOMIC DNA]</scope>
    <source>
        <strain evidence="13 14">San Diego</strain>
    </source>
</reference>